<dbReference type="EMBL" id="CP006764">
    <property type="protein sequence ID" value="AIT61612.1"/>
    <property type="molecule type" value="Genomic_DNA"/>
</dbReference>
<evidence type="ECO:0000256" key="6">
    <source>
        <dbReference type="PIRSR" id="PIRSR016020-2"/>
    </source>
</evidence>
<dbReference type="Pfam" id="PF01263">
    <property type="entry name" value="Aldose_epim"/>
    <property type="match status" value="1"/>
</dbReference>
<evidence type="ECO:0000256" key="1">
    <source>
        <dbReference type="ARBA" id="ARBA00001096"/>
    </source>
</evidence>
<dbReference type="eggNOG" id="COG0676">
    <property type="taxonomic scope" value="Bacteria"/>
</dbReference>
<accession>A0A097IHJ0</accession>
<dbReference type="InterPro" id="IPR014718">
    <property type="entry name" value="GH-type_carb-bd"/>
</dbReference>
<dbReference type="Gene3D" id="2.70.98.10">
    <property type="match status" value="1"/>
</dbReference>
<evidence type="ECO:0000256" key="3">
    <source>
        <dbReference type="ARBA" id="ARBA00012083"/>
    </source>
</evidence>
<dbReference type="GO" id="GO:0030246">
    <property type="term" value="F:carbohydrate binding"/>
    <property type="evidence" value="ECO:0007669"/>
    <property type="project" value="InterPro"/>
</dbReference>
<evidence type="ECO:0000256" key="4">
    <source>
        <dbReference type="ARBA" id="ARBA00023235"/>
    </source>
</evidence>
<dbReference type="GO" id="GO:0005737">
    <property type="term" value="C:cytoplasm"/>
    <property type="evidence" value="ECO:0007669"/>
    <property type="project" value="TreeGrafter"/>
</dbReference>
<dbReference type="SUPFAM" id="SSF74650">
    <property type="entry name" value="Galactose mutarotase-like"/>
    <property type="match status" value="1"/>
</dbReference>
<evidence type="ECO:0000313" key="8">
    <source>
        <dbReference type="Proteomes" id="UP000029914"/>
    </source>
</evidence>
<dbReference type="AlphaFoldDB" id="A0A097IHJ0"/>
<evidence type="ECO:0000313" key="7">
    <source>
        <dbReference type="EMBL" id="AIT61612.1"/>
    </source>
</evidence>
<comment type="catalytic activity">
    <reaction evidence="1">
        <text>alpha-D-glucose 6-phosphate = beta-D-glucose 6-phosphate</text>
        <dbReference type="Rhea" id="RHEA:16249"/>
        <dbReference type="ChEBI" id="CHEBI:58225"/>
        <dbReference type="ChEBI" id="CHEBI:58247"/>
        <dbReference type="EC" id="5.1.3.15"/>
    </reaction>
</comment>
<dbReference type="PANTHER" id="PTHR11122">
    <property type="entry name" value="APOSPORY-ASSOCIATED PROTEIN C-RELATED"/>
    <property type="match status" value="1"/>
</dbReference>
<dbReference type="Proteomes" id="UP000029914">
    <property type="component" value="Chromosome"/>
</dbReference>
<evidence type="ECO:0000256" key="5">
    <source>
        <dbReference type="PIRSR" id="PIRSR016020-1"/>
    </source>
</evidence>
<dbReference type="OrthoDB" id="9790727at2"/>
<keyword evidence="4" id="KW-0413">Isomerase</keyword>
<dbReference type="RefSeq" id="WP_018020697.1">
    <property type="nucleotide sequence ID" value="NZ_AQUX01000001.1"/>
</dbReference>
<protein>
    <recommendedName>
        <fullName evidence="3">glucose-6-phosphate 1-epimerase</fullName>
        <ecNumber evidence="3">5.1.3.15</ecNumber>
    </recommendedName>
</protein>
<feature type="binding site" evidence="6">
    <location>
        <position position="45"/>
    </location>
    <ligand>
        <name>substrate</name>
    </ligand>
</feature>
<keyword evidence="8" id="KW-1185">Reference proteome</keyword>
<reference evidence="7 8" key="1">
    <citation type="submission" date="2013-09" db="EMBL/GenBank/DDBJ databases">
        <title>Complete genome sequence of Corynebacterium doosanense CAU 212(T) (=DSM 45436(T)), isolated from activated sludge.</title>
        <authorList>
            <person name="Schaffert L."/>
            <person name="Albersmeier A."/>
            <person name="Kalinowski J."/>
            <person name="Ruckert C."/>
        </authorList>
    </citation>
    <scope>NUCLEOTIDE SEQUENCE [LARGE SCALE GENOMIC DNA]</scope>
    <source>
        <strain evidence="7 8">CAU 212</strain>
    </source>
</reference>
<dbReference type="PANTHER" id="PTHR11122:SF13">
    <property type="entry name" value="GLUCOSE-6-PHOSPHATE 1-EPIMERASE"/>
    <property type="match status" value="1"/>
</dbReference>
<comment type="similarity">
    <text evidence="2">Belongs to the glucose-6-phosphate 1-epimerase family.</text>
</comment>
<dbReference type="InterPro" id="IPR025532">
    <property type="entry name" value="G6P_1-epimerase"/>
</dbReference>
<proteinExistence type="inferred from homology"/>
<feature type="active site" evidence="5">
    <location>
        <position position="223"/>
    </location>
</feature>
<dbReference type="GO" id="GO:0005975">
    <property type="term" value="P:carbohydrate metabolic process"/>
    <property type="evidence" value="ECO:0007669"/>
    <property type="project" value="InterPro"/>
</dbReference>
<name>A0A097IHJ0_9CORY</name>
<dbReference type="InterPro" id="IPR011013">
    <property type="entry name" value="Gal_mutarotase_sf_dom"/>
</dbReference>
<organism evidence="7 8">
    <name type="scientific">Corynebacterium doosanense CAU 212 = DSM 45436</name>
    <dbReference type="NCBI Taxonomy" id="558173"/>
    <lineage>
        <taxon>Bacteria</taxon>
        <taxon>Bacillati</taxon>
        <taxon>Actinomycetota</taxon>
        <taxon>Actinomycetes</taxon>
        <taxon>Mycobacteriales</taxon>
        <taxon>Corynebacteriaceae</taxon>
        <taxon>Corynebacterium</taxon>
    </lineage>
</organism>
<feature type="binding site" evidence="6">
    <location>
        <position position="63"/>
    </location>
    <ligand>
        <name>substrate</name>
    </ligand>
</feature>
<dbReference type="KEGG" id="cdo:CDOO_10290"/>
<dbReference type="PIRSF" id="PIRSF016020">
    <property type="entry name" value="PHexose_mutarotase"/>
    <property type="match status" value="1"/>
</dbReference>
<sequence>MSNLLENGALTISDNGAHVVRADTSTGDLLYLSSTTERGDGVAIRGGVPLIAPWFGTYLGEQQHGWARREAWNVEPIDGGFHAILERDEIVFGLDAIGGDDELRLRLTLESTADESKRVQFAFHPYFAVSDIDDVSIEGLDGLGMVDRVDGANEKVDGDITFDGIYDSIILGTPEVRIVTPERTLTITSDGADSTVVWNPGQSKADSMEDIGPNEWRKFVCVEPAMLGADQEGVMLSPGEINTLEMVVKASAN</sequence>
<dbReference type="HOGENOM" id="CLU_048345_4_3_11"/>
<gene>
    <name evidence="7" type="ORF">CDOO_10290</name>
</gene>
<feature type="active site" evidence="5">
    <location>
        <position position="124"/>
    </location>
</feature>
<dbReference type="EC" id="5.1.3.15" evidence="3"/>
<dbReference type="InterPro" id="IPR008183">
    <property type="entry name" value="Aldose_1/G6P_1-epimerase"/>
</dbReference>
<dbReference type="GO" id="GO:0047938">
    <property type="term" value="F:glucose-6-phosphate 1-epimerase activity"/>
    <property type="evidence" value="ECO:0007669"/>
    <property type="project" value="UniProtKB-EC"/>
</dbReference>
<feature type="binding site" evidence="6">
    <location>
        <position position="68"/>
    </location>
    <ligand>
        <name>substrate</name>
    </ligand>
</feature>
<evidence type="ECO:0000256" key="2">
    <source>
        <dbReference type="ARBA" id="ARBA00005866"/>
    </source>
</evidence>
<dbReference type="STRING" id="558173.CDOO_10290"/>